<evidence type="ECO:0000313" key="4">
    <source>
        <dbReference type="EnsemblMetazoa" id="GPPI009949-PA"/>
    </source>
</evidence>
<dbReference type="EMBL" id="JXJN01004220">
    <property type="status" value="NOT_ANNOTATED_CDS"/>
    <property type="molecule type" value="Genomic_DNA"/>
</dbReference>
<keyword evidence="1" id="KW-0175">Coiled coil</keyword>
<evidence type="ECO:0000256" key="1">
    <source>
        <dbReference type="SAM" id="Coils"/>
    </source>
</evidence>
<dbReference type="SUPFAM" id="SSF56496">
    <property type="entry name" value="Fibrinogen C-terminal domain-like"/>
    <property type="match status" value="1"/>
</dbReference>
<dbReference type="VEuPathDB" id="VectorBase:GPPI009949"/>
<dbReference type="InterPro" id="IPR014716">
    <property type="entry name" value="Fibrinogen_a/b/g_C_1"/>
</dbReference>
<evidence type="ECO:0000256" key="2">
    <source>
        <dbReference type="SAM" id="SignalP"/>
    </source>
</evidence>
<evidence type="ECO:0000313" key="5">
    <source>
        <dbReference type="Proteomes" id="UP000092460"/>
    </source>
</evidence>
<feature type="signal peptide" evidence="2">
    <location>
        <begin position="1"/>
        <end position="21"/>
    </location>
</feature>
<dbReference type="Gene3D" id="3.90.215.10">
    <property type="entry name" value="Gamma Fibrinogen, chain A, domain 1"/>
    <property type="match status" value="1"/>
</dbReference>
<dbReference type="InterPro" id="IPR050373">
    <property type="entry name" value="Fibrinogen_C-term_domain"/>
</dbReference>
<dbReference type="InterPro" id="IPR036056">
    <property type="entry name" value="Fibrinogen-like_C"/>
</dbReference>
<protein>
    <recommendedName>
        <fullName evidence="3">Fibrinogen C-terminal domain-containing protein</fullName>
    </recommendedName>
</protein>
<feature type="chain" id="PRO_5008404255" description="Fibrinogen C-terminal domain-containing protein" evidence="2">
    <location>
        <begin position="22"/>
        <end position="631"/>
    </location>
</feature>
<dbReference type="InterPro" id="IPR002181">
    <property type="entry name" value="Fibrinogen_a/b/g_C_dom"/>
</dbReference>
<keyword evidence="2" id="KW-0732">Signal</keyword>
<organism evidence="4 5">
    <name type="scientific">Glossina palpalis gambiensis</name>
    <dbReference type="NCBI Taxonomy" id="67801"/>
    <lineage>
        <taxon>Eukaryota</taxon>
        <taxon>Metazoa</taxon>
        <taxon>Ecdysozoa</taxon>
        <taxon>Arthropoda</taxon>
        <taxon>Hexapoda</taxon>
        <taxon>Insecta</taxon>
        <taxon>Pterygota</taxon>
        <taxon>Neoptera</taxon>
        <taxon>Endopterygota</taxon>
        <taxon>Diptera</taxon>
        <taxon>Brachycera</taxon>
        <taxon>Muscomorpha</taxon>
        <taxon>Hippoboscoidea</taxon>
        <taxon>Glossinidae</taxon>
        <taxon>Glossina</taxon>
    </lineage>
</organism>
<reference evidence="5" key="1">
    <citation type="submission" date="2015-01" db="EMBL/GenBank/DDBJ databases">
        <authorList>
            <person name="Aksoy S."/>
            <person name="Warren W."/>
            <person name="Wilson R.K."/>
        </authorList>
    </citation>
    <scope>NUCLEOTIDE SEQUENCE [LARGE SCALE GENOMIC DNA]</scope>
    <source>
        <strain evidence="5">IAEA</strain>
    </source>
</reference>
<reference evidence="4" key="2">
    <citation type="submission" date="2020-05" db="UniProtKB">
        <authorList>
            <consortium name="EnsemblMetazoa"/>
        </authorList>
    </citation>
    <scope>IDENTIFICATION</scope>
    <source>
        <strain evidence="4">IAEA</strain>
    </source>
</reference>
<dbReference type="CDD" id="cd00087">
    <property type="entry name" value="FReD"/>
    <property type="match status" value="1"/>
</dbReference>
<feature type="coiled-coil region" evidence="1">
    <location>
        <begin position="26"/>
        <end position="87"/>
    </location>
</feature>
<feature type="domain" description="Fibrinogen C-terminal" evidence="3">
    <location>
        <begin position="413"/>
        <end position="630"/>
    </location>
</feature>
<sequence>MHLSVYIAIILIVERSYGTQAQDVTNEDIKKEIDVLKLSNSKIEEQLNSTQSKLEQLVPIEKVELEANKLDKKLDDIWQQLQEANNKSLNRTDDLQGSLQNTSAKLQDQVAGIEMQLNDTNIKLDYAWQQLQEANHESVALNEELWSSLQDVSTKLEDQVTRIEVKVDDTNNKQQQSEEASNKTLDLIRELRERLQDISIKINEIAQPTIGIDEFKPFSYSYPESCADYNPEYCDNETCRTKAQNSSEEFLIPCENTASSGTGIYWRSFVDRKYSLKSIKMMIRPKYTPSVILIAGLLCDAANADIGNENDTDVDLKTWIDTVILSNGKIQSQLELTQSTLEHQLATTGKIEQEVKYSNEVLETILQQSGEGNKKSDDFFKEIRGNLGEISSKIDKIAVGPKSLSPHYRIGGPKPFGYPKSCAEYSEDYCEDGTCRIKVPRYSSEEFVVACDDNKEGNGWTIIQKRQDGSVNFQRNWVDYKSGFGSANGEYWIGLDKLHALTTTQGRQELLVILEDYHGNTKYARYDAFEVGPESQRYKLKLGSYKGDAGDSLSYHENAGFHTKDNDGTKKCVRDYKGGWWYKNCLRTNPNGIYYRTEKAAFLGSGIYWRTFVDGNYSLKSIKLLIRPKDY</sequence>
<dbReference type="EMBL" id="JXJN01004221">
    <property type="status" value="NOT_ANNOTATED_CDS"/>
    <property type="molecule type" value="Genomic_DNA"/>
</dbReference>
<evidence type="ECO:0000259" key="3">
    <source>
        <dbReference type="PROSITE" id="PS51406"/>
    </source>
</evidence>
<dbReference type="STRING" id="67801.A0A1B0AVE0"/>
<keyword evidence="5" id="KW-1185">Reference proteome</keyword>
<dbReference type="PANTHER" id="PTHR19143:SF327">
    <property type="entry name" value="FI21813P1-RELATED"/>
    <property type="match status" value="1"/>
</dbReference>
<dbReference type="Proteomes" id="UP000092460">
    <property type="component" value="Unassembled WGS sequence"/>
</dbReference>
<dbReference type="GO" id="GO:0005615">
    <property type="term" value="C:extracellular space"/>
    <property type="evidence" value="ECO:0007669"/>
    <property type="project" value="TreeGrafter"/>
</dbReference>
<dbReference type="PROSITE" id="PS51406">
    <property type="entry name" value="FIBRINOGEN_C_2"/>
    <property type="match status" value="1"/>
</dbReference>
<accession>A0A1B0AVE0</accession>
<dbReference type="PANTHER" id="PTHR19143">
    <property type="entry name" value="FIBRINOGEN/TENASCIN/ANGIOPOEITIN"/>
    <property type="match status" value="1"/>
</dbReference>
<name>A0A1B0AVE0_9MUSC</name>
<dbReference type="EnsemblMetazoa" id="GPPI009949-RA">
    <property type="protein sequence ID" value="GPPI009949-PA"/>
    <property type="gene ID" value="GPPI009949"/>
</dbReference>
<dbReference type="Pfam" id="PF00147">
    <property type="entry name" value="Fibrinogen_C"/>
    <property type="match status" value="1"/>
</dbReference>
<proteinExistence type="predicted"/>
<dbReference type="SMART" id="SM00186">
    <property type="entry name" value="FBG"/>
    <property type="match status" value="1"/>
</dbReference>
<dbReference type="AlphaFoldDB" id="A0A1B0AVE0"/>